<evidence type="ECO:0000256" key="2">
    <source>
        <dbReference type="ARBA" id="ARBA00023274"/>
    </source>
</evidence>
<reference evidence="5" key="1">
    <citation type="submission" date="2020-04" db="EMBL/GenBank/DDBJ databases">
        <authorList>
            <person name="Zhang T."/>
        </authorList>
    </citation>
    <scope>NUCLEOTIDE SEQUENCE</scope>
    <source>
        <strain evidence="5">HKST-UBA13</strain>
    </source>
</reference>
<evidence type="ECO:0000256" key="1">
    <source>
        <dbReference type="ARBA" id="ARBA00022980"/>
    </source>
</evidence>
<dbReference type="PRINTS" id="PR01249">
    <property type="entry name" value="RIBOSOMALL31"/>
</dbReference>
<dbReference type="GO" id="GO:0005840">
    <property type="term" value="C:ribosome"/>
    <property type="evidence" value="ECO:0007669"/>
    <property type="project" value="UniProtKB-KW"/>
</dbReference>
<dbReference type="PANTHER" id="PTHR33280">
    <property type="entry name" value="50S RIBOSOMAL PROTEIN L31, CHLOROPLASTIC"/>
    <property type="match status" value="1"/>
</dbReference>
<reference evidence="5" key="2">
    <citation type="journal article" date="2021" name="Microbiome">
        <title>Successional dynamics and alternative stable states in a saline activated sludge microbial community over 9 years.</title>
        <authorList>
            <person name="Wang Y."/>
            <person name="Ye J."/>
            <person name="Ju F."/>
            <person name="Liu L."/>
            <person name="Boyd J.A."/>
            <person name="Deng Y."/>
            <person name="Parks D.H."/>
            <person name="Jiang X."/>
            <person name="Yin X."/>
            <person name="Woodcroft B.J."/>
            <person name="Tyson G.W."/>
            <person name="Hugenholtz P."/>
            <person name="Polz M.F."/>
            <person name="Zhang T."/>
        </authorList>
    </citation>
    <scope>NUCLEOTIDE SEQUENCE</scope>
    <source>
        <strain evidence="5">HKST-UBA13</strain>
    </source>
</reference>
<comment type="similarity">
    <text evidence="3">Belongs to the bacterial ribosomal protein bL31 family.</text>
</comment>
<dbReference type="GO" id="GO:0006412">
    <property type="term" value="P:translation"/>
    <property type="evidence" value="ECO:0007669"/>
    <property type="project" value="InterPro"/>
</dbReference>
<accession>A0A955IBJ8</accession>
<dbReference type="InterPro" id="IPR002150">
    <property type="entry name" value="Ribosomal_bL31"/>
</dbReference>
<dbReference type="InterPro" id="IPR042105">
    <property type="entry name" value="Ribosomal_bL31_sf"/>
</dbReference>
<feature type="region of interest" description="Disordered" evidence="4">
    <location>
        <begin position="68"/>
        <end position="92"/>
    </location>
</feature>
<dbReference type="Proteomes" id="UP000775877">
    <property type="component" value="Unassembled WGS sequence"/>
</dbReference>
<dbReference type="InterPro" id="IPR034704">
    <property type="entry name" value="Ribosomal_bL28/bL31-like_sf"/>
</dbReference>
<sequence>MKKGIHPKWNKEAKVIFNGKAVMTVGSTSDEINTEIWSGNHPFYTGQEILVDTDNLVEKFNKKLEDAKNKPTNTRARKLAKRRRAKSESVAKKEVTLKDMLKDFNK</sequence>
<dbReference type="Pfam" id="PF01197">
    <property type="entry name" value="Ribosomal_L31"/>
    <property type="match status" value="1"/>
</dbReference>
<dbReference type="GO" id="GO:0003735">
    <property type="term" value="F:structural constituent of ribosome"/>
    <property type="evidence" value="ECO:0007669"/>
    <property type="project" value="InterPro"/>
</dbReference>
<feature type="compositionally biased region" description="Basic residues" evidence="4">
    <location>
        <begin position="75"/>
        <end position="85"/>
    </location>
</feature>
<dbReference type="SUPFAM" id="SSF143800">
    <property type="entry name" value="L28p-like"/>
    <property type="match status" value="1"/>
</dbReference>
<dbReference type="AlphaFoldDB" id="A0A955IBJ8"/>
<name>A0A955IBJ8_9BACT</name>
<dbReference type="GO" id="GO:1990904">
    <property type="term" value="C:ribonucleoprotein complex"/>
    <property type="evidence" value="ECO:0007669"/>
    <property type="project" value="UniProtKB-KW"/>
</dbReference>
<organism evidence="5 6">
    <name type="scientific">Candidatus Dojkabacteria bacterium</name>
    <dbReference type="NCBI Taxonomy" id="2099670"/>
    <lineage>
        <taxon>Bacteria</taxon>
        <taxon>Candidatus Dojkabacteria</taxon>
    </lineage>
</organism>
<keyword evidence="2 3" id="KW-0687">Ribonucleoprotein</keyword>
<gene>
    <name evidence="5" type="primary">rpmE</name>
    <name evidence="5" type="ORF">KC678_03225</name>
</gene>
<dbReference type="NCBIfam" id="NF001809">
    <property type="entry name" value="PRK00528.1"/>
    <property type="match status" value="1"/>
</dbReference>
<evidence type="ECO:0000313" key="6">
    <source>
        <dbReference type="Proteomes" id="UP000775877"/>
    </source>
</evidence>
<dbReference type="EMBL" id="JAGQLJ010000067">
    <property type="protein sequence ID" value="MCA9381252.1"/>
    <property type="molecule type" value="Genomic_DNA"/>
</dbReference>
<evidence type="ECO:0000256" key="3">
    <source>
        <dbReference type="RuleBase" id="RU000564"/>
    </source>
</evidence>
<dbReference type="PANTHER" id="PTHR33280:SF1">
    <property type="entry name" value="LARGE RIBOSOMAL SUBUNIT PROTEIN BL31C"/>
    <property type="match status" value="1"/>
</dbReference>
<protein>
    <recommendedName>
        <fullName evidence="3">50S ribosomal protein L31</fullName>
    </recommendedName>
</protein>
<evidence type="ECO:0000313" key="5">
    <source>
        <dbReference type="EMBL" id="MCA9381252.1"/>
    </source>
</evidence>
<dbReference type="Gene3D" id="4.10.830.30">
    <property type="entry name" value="Ribosomal protein L31"/>
    <property type="match status" value="1"/>
</dbReference>
<comment type="caution">
    <text evidence="5">The sequence shown here is derived from an EMBL/GenBank/DDBJ whole genome shotgun (WGS) entry which is preliminary data.</text>
</comment>
<proteinExistence type="inferred from homology"/>
<keyword evidence="1 3" id="KW-0689">Ribosomal protein</keyword>
<dbReference type="NCBIfam" id="TIGR00105">
    <property type="entry name" value="L31"/>
    <property type="match status" value="1"/>
</dbReference>
<evidence type="ECO:0000256" key="4">
    <source>
        <dbReference type="SAM" id="MobiDB-lite"/>
    </source>
</evidence>